<proteinExistence type="predicted"/>
<sequence length="368" mass="42958">MKEIIRFLSSVLYYVEERRYPLAVAFKRSLNLNRPRGVDSNLLFEYARQLLLSYYSLPQARRTVRIKYWLENKGNLNVSFPQWMEKKLGSLLDVNALKSSLKEKTVWIRVNLLKADIDKIIRELERYNVEFEIDKDLYYMIKVKEPQIRLSSLDIVKECRIIPQDKASSLVVEALRPQIKERLVELSSAPGIKASLYMMLTENKNEVFLADIDFNRISKEMILLKRCGVDMNKVHIVHQDSVRNSLIKADKVLLDAPCSSSGMINNDPSILITLNSCEKVDKFSKLQKTLLREAVNMKASDVVYSVCSLFPEEGEEIIDEYYEIAERPFDNYNYGYPNFRSSFKSNRVFPHIDFTEGFFISRLKLTRL</sequence>
<gene>
    <name evidence="6" type="ORF">V6M85_10405</name>
</gene>
<dbReference type="Gene3D" id="3.40.50.150">
    <property type="entry name" value="Vaccinia Virus protein VP39"/>
    <property type="match status" value="1"/>
</dbReference>
<dbReference type="GO" id="GO:0008173">
    <property type="term" value="F:RNA methyltransferase activity"/>
    <property type="evidence" value="ECO:0007669"/>
    <property type="project" value="InterPro"/>
</dbReference>
<dbReference type="AlphaFoldDB" id="A0AAX4L175"/>
<evidence type="ECO:0000256" key="1">
    <source>
        <dbReference type="ARBA" id="ARBA00022603"/>
    </source>
</evidence>
<organism evidence="6 7">
    <name type="scientific">Sulfolobus tengchongensis</name>
    <dbReference type="NCBI Taxonomy" id="207809"/>
    <lineage>
        <taxon>Archaea</taxon>
        <taxon>Thermoproteota</taxon>
        <taxon>Thermoprotei</taxon>
        <taxon>Sulfolobales</taxon>
        <taxon>Sulfolobaceae</taxon>
        <taxon>Sulfolobus</taxon>
    </lineage>
</organism>
<dbReference type="InterPro" id="IPR023267">
    <property type="entry name" value="RCMT"/>
</dbReference>
<dbReference type="Gene3D" id="3.30.70.1170">
    <property type="entry name" value="Sun protein, domain 3"/>
    <property type="match status" value="1"/>
</dbReference>
<dbReference type="PRINTS" id="PR02008">
    <property type="entry name" value="RCMTFAMILY"/>
</dbReference>
<dbReference type="SUPFAM" id="SSF53335">
    <property type="entry name" value="S-adenosyl-L-methionine-dependent methyltransferases"/>
    <property type="match status" value="1"/>
</dbReference>
<keyword evidence="2 6" id="KW-0808">Transferase</keyword>
<dbReference type="EMBL" id="CP146016">
    <property type="protein sequence ID" value="WWQ59876.1"/>
    <property type="molecule type" value="Genomic_DNA"/>
</dbReference>
<dbReference type="GO" id="GO:0003723">
    <property type="term" value="F:RNA binding"/>
    <property type="evidence" value="ECO:0007669"/>
    <property type="project" value="UniProtKB-KW"/>
</dbReference>
<protein>
    <submittedName>
        <fullName evidence="6">RsmB/NOP family class I SAM-dependent RNA methyltransferase</fullName>
        <ecNumber evidence="6">2.1.1.-</ecNumber>
    </submittedName>
</protein>
<evidence type="ECO:0000313" key="7">
    <source>
        <dbReference type="Proteomes" id="UP001432202"/>
    </source>
</evidence>
<name>A0AAX4L175_9CREN</name>
<dbReference type="PROSITE" id="PS51686">
    <property type="entry name" value="SAM_MT_RSMB_NOP"/>
    <property type="match status" value="1"/>
</dbReference>
<dbReference type="GO" id="GO:0001510">
    <property type="term" value="P:RNA methylation"/>
    <property type="evidence" value="ECO:0007669"/>
    <property type="project" value="InterPro"/>
</dbReference>
<evidence type="ECO:0000313" key="6">
    <source>
        <dbReference type="EMBL" id="WWQ59876.1"/>
    </source>
</evidence>
<dbReference type="InterPro" id="IPR001678">
    <property type="entry name" value="MeTrfase_RsmB-F_NOP2_dom"/>
</dbReference>
<dbReference type="Pfam" id="PF01189">
    <property type="entry name" value="Methyltr_RsmB-F"/>
    <property type="match status" value="1"/>
</dbReference>
<keyword evidence="7" id="KW-1185">Reference proteome</keyword>
<keyword evidence="3" id="KW-0949">S-adenosyl-L-methionine</keyword>
<dbReference type="EC" id="2.1.1.-" evidence="6"/>
<dbReference type="InterPro" id="IPR029063">
    <property type="entry name" value="SAM-dependent_MTases_sf"/>
</dbReference>
<keyword evidence="4" id="KW-0694">RNA-binding</keyword>
<dbReference type="Proteomes" id="UP001432202">
    <property type="component" value="Chromosome"/>
</dbReference>
<evidence type="ECO:0000256" key="4">
    <source>
        <dbReference type="ARBA" id="ARBA00022884"/>
    </source>
</evidence>
<feature type="domain" description="SAM-dependent MTase RsmB/NOP-type" evidence="5">
    <location>
        <begin position="96"/>
        <end position="366"/>
    </location>
</feature>
<evidence type="ECO:0000256" key="3">
    <source>
        <dbReference type="ARBA" id="ARBA00022691"/>
    </source>
</evidence>
<accession>A0AAX4L175</accession>
<evidence type="ECO:0000256" key="2">
    <source>
        <dbReference type="ARBA" id="ARBA00022679"/>
    </source>
</evidence>
<keyword evidence="1 6" id="KW-0489">Methyltransferase</keyword>
<dbReference type="PANTHER" id="PTHR22807">
    <property type="entry name" value="NOP2 YEAST -RELATED NOL1/NOP2/FMU SUN DOMAIN-CONTAINING"/>
    <property type="match status" value="1"/>
</dbReference>
<dbReference type="PANTHER" id="PTHR22807:SF70">
    <property type="entry name" value="TRNA_RRNA CYTOSINE-C5-METHYLASE, NOL1_NOP2_SUN FAMILY, FUSED TO N-TERMINAL NUSB REGULATOR DOMAIN"/>
    <property type="match status" value="1"/>
</dbReference>
<dbReference type="InterPro" id="IPR049560">
    <property type="entry name" value="MeTrfase_RsmB-F_NOP2_cat"/>
</dbReference>
<reference evidence="6 7" key="1">
    <citation type="submission" date="2024-02" db="EMBL/GenBank/DDBJ databases">
        <title>STSV induces naive adaptation in Sulfolobus.</title>
        <authorList>
            <person name="Xiang X."/>
            <person name="Song M."/>
        </authorList>
    </citation>
    <scope>NUCLEOTIDE SEQUENCE [LARGE SCALE GENOMIC DNA]</scope>
    <source>
        <strain evidence="6 7">RT2</strain>
    </source>
</reference>
<evidence type="ECO:0000259" key="5">
    <source>
        <dbReference type="PROSITE" id="PS51686"/>
    </source>
</evidence>